<name>A0A2T4BHK5_9HYPO</name>
<dbReference type="GeneID" id="36601388"/>
<gene>
    <name evidence="1" type="ORF">BBK36DRAFT_1138878</name>
</gene>
<evidence type="ECO:0000313" key="1">
    <source>
        <dbReference type="EMBL" id="PTB68780.1"/>
    </source>
</evidence>
<sequence length="121" mass="13459">MTWTFMLGVGQSTSGPLAVRALRTQAGDLRRLIITEADVEGRDCHGSGMQKYKYRHQPEHMQFTEHIFFTRRTTEGLSILPSLNGLQPPVPNVCRGCANVGLGRYSEGASYCPRCLMQSGR</sequence>
<dbReference type="AlphaFoldDB" id="A0A2T4BHK5"/>
<organism evidence="1 2">
    <name type="scientific">Trichoderma citrinoviride</name>
    <dbReference type="NCBI Taxonomy" id="58853"/>
    <lineage>
        <taxon>Eukaryota</taxon>
        <taxon>Fungi</taxon>
        <taxon>Dikarya</taxon>
        <taxon>Ascomycota</taxon>
        <taxon>Pezizomycotina</taxon>
        <taxon>Sordariomycetes</taxon>
        <taxon>Hypocreomycetidae</taxon>
        <taxon>Hypocreales</taxon>
        <taxon>Hypocreaceae</taxon>
        <taxon>Trichoderma</taxon>
    </lineage>
</organism>
<proteinExistence type="predicted"/>
<keyword evidence="2" id="KW-1185">Reference proteome</keyword>
<dbReference type="Proteomes" id="UP000241546">
    <property type="component" value="Unassembled WGS sequence"/>
</dbReference>
<accession>A0A2T4BHK5</accession>
<dbReference type="RefSeq" id="XP_024752100.1">
    <property type="nucleotide sequence ID" value="XM_024893270.1"/>
</dbReference>
<dbReference type="EMBL" id="KZ680209">
    <property type="protein sequence ID" value="PTB68780.1"/>
    <property type="molecule type" value="Genomic_DNA"/>
</dbReference>
<evidence type="ECO:0000313" key="2">
    <source>
        <dbReference type="Proteomes" id="UP000241546"/>
    </source>
</evidence>
<reference evidence="2" key="1">
    <citation type="submission" date="2016-07" db="EMBL/GenBank/DDBJ databases">
        <title>Multiple horizontal gene transfer events from other fungi enriched the ability of initially mycotrophic Trichoderma (Ascomycota) to feed on dead plant biomass.</title>
        <authorList>
            <consortium name="DOE Joint Genome Institute"/>
            <person name="Atanasova L."/>
            <person name="Chenthamara K."/>
            <person name="Zhang J."/>
            <person name="Grujic M."/>
            <person name="Henrissat B."/>
            <person name="Kuo A."/>
            <person name="Aerts A."/>
            <person name="Salamov A."/>
            <person name="Lipzen A."/>
            <person name="Labutti K."/>
            <person name="Barry K."/>
            <person name="Miao Y."/>
            <person name="Rahimi M.J."/>
            <person name="Shen Q."/>
            <person name="Grigoriev I.V."/>
            <person name="Kubicek C.P."/>
            <person name="Druzhinina I.S."/>
        </authorList>
    </citation>
    <scope>NUCLEOTIDE SEQUENCE [LARGE SCALE GENOMIC DNA]</scope>
    <source>
        <strain evidence="2">TUCIM 6016</strain>
    </source>
</reference>
<protein>
    <submittedName>
        <fullName evidence="1">Uncharacterized protein</fullName>
    </submittedName>
</protein>